<dbReference type="Proteomes" id="UP000199421">
    <property type="component" value="Unassembled WGS sequence"/>
</dbReference>
<dbReference type="InterPro" id="IPR013783">
    <property type="entry name" value="Ig-like_fold"/>
</dbReference>
<keyword evidence="1" id="KW-0812">Transmembrane</keyword>
<accession>A0A1H7KDD6</accession>
<name>A0A1H7KDD6_OLID1</name>
<dbReference type="AlphaFoldDB" id="A0A1H7KDD6"/>
<evidence type="ECO:0000313" key="4">
    <source>
        <dbReference type="Proteomes" id="UP000199421"/>
    </source>
</evidence>
<evidence type="ECO:0000313" key="3">
    <source>
        <dbReference type="EMBL" id="SEK84819.1"/>
    </source>
</evidence>
<dbReference type="Pfam" id="PF10633">
    <property type="entry name" value="NPCBM_assoc"/>
    <property type="match status" value="1"/>
</dbReference>
<evidence type="ECO:0000259" key="2">
    <source>
        <dbReference type="Pfam" id="PF10633"/>
    </source>
</evidence>
<dbReference type="Gene3D" id="2.60.40.10">
    <property type="entry name" value="Immunoglobulins"/>
    <property type="match status" value="1"/>
</dbReference>
<keyword evidence="4" id="KW-1185">Reference proteome</keyword>
<dbReference type="EMBL" id="FOAF01000001">
    <property type="protein sequence ID" value="SEK84819.1"/>
    <property type="molecule type" value="Genomic_DNA"/>
</dbReference>
<protein>
    <submittedName>
        <fullName evidence="3">NPCBM-associated, NEW3 domain of alpha-galactosidase</fullName>
    </submittedName>
</protein>
<keyword evidence="1" id="KW-0472">Membrane</keyword>
<dbReference type="RefSeq" id="WP_093320497.1">
    <property type="nucleotide sequence ID" value="NZ_FOAF01000001.1"/>
</dbReference>
<dbReference type="InterPro" id="IPR018905">
    <property type="entry name" value="A-galactase_NEW3"/>
</dbReference>
<keyword evidence="1" id="KW-1133">Transmembrane helix</keyword>
<evidence type="ECO:0000256" key="1">
    <source>
        <dbReference type="SAM" id="Phobius"/>
    </source>
</evidence>
<reference evidence="4" key="1">
    <citation type="submission" date="2016-10" db="EMBL/GenBank/DDBJ databases">
        <authorList>
            <person name="Varghese N."/>
            <person name="Submissions S."/>
        </authorList>
    </citation>
    <scope>NUCLEOTIDE SEQUENCE [LARGE SCALE GENOMIC DNA]</scope>
    <source>
        <strain evidence="4">DSM 18733</strain>
    </source>
</reference>
<dbReference type="PANTHER" id="PTHR39198">
    <property type="entry name" value="HYPOTHETICAL MEMBRANE PROTEIN, CONSERVED"/>
    <property type="match status" value="1"/>
</dbReference>
<dbReference type="OrthoDB" id="8631677at2"/>
<gene>
    <name evidence="3" type="ORF">SAMN05661044_01311</name>
</gene>
<feature type="domain" description="Alpha-galactosidase NEW3" evidence="2">
    <location>
        <begin position="166"/>
        <end position="238"/>
    </location>
</feature>
<feature type="transmembrane region" description="Helical" evidence="1">
    <location>
        <begin position="259"/>
        <end position="279"/>
    </location>
</feature>
<proteinExistence type="predicted"/>
<sequence length="285" mass="31201">MLTKFLFTHFRVSRQFLLFFLTLFAFSPVLRAQQSAIGSSGKSSFTAKLINIEAAANEIFRYNTTLYNGSSKPGIYEMKAELPPGWLITYRVAGSQVTSLSMEPGKTQDISIEIKATARANPNKYKIPIKAVSPSDTLSLNLEAVVKGSYSLELTTPTGRLSDEVTSGSQQEIQLVVKNAGSLPLNDVELSAQLPVNWKSTFEPSKIKELEPGKSVDITATLKVPDKTIAGDYAATFKSTNANSNAQAAFRIVVKTSLLSGWIGILVILMAIGMVYYLIRKYGRR</sequence>
<dbReference type="STRING" id="407022.SAMN05661044_01311"/>
<organism evidence="3 4">
    <name type="scientific">Olivibacter domesticus</name>
    <name type="common">Pseudosphingobacterium domesticum</name>
    <dbReference type="NCBI Taxonomy" id="407022"/>
    <lineage>
        <taxon>Bacteria</taxon>
        <taxon>Pseudomonadati</taxon>
        <taxon>Bacteroidota</taxon>
        <taxon>Sphingobacteriia</taxon>
        <taxon>Sphingobacteriales</taxon>
        <taxon>Sphingobacteriaceae</taxon>
        <taxon>Olivibacter</taxon>
    </lineage>
</organism>
<dbReference type="PANTHER" id="PTHR39198:SF1">
    <property type="entry name" value="ALPHA-GALACTOSIDASE NEW3 DOMAIN-CONTAINING PROTEIN"/>
    <property type="match status" value="1"/>
</dbReference>